<evidence type="ECO:0000313" key="3">
    <source>
        <dbReference type="Proteomes" id="UP001243846"/>
    </source>
</evidence>
<dbReference type="InterPro" id="IPR006143">
    <property type="entry name" value="RND_pump_MFP"/>
</dbReference>
<evidence type="ECO:0000313" key="2">
    <source>
        <dbReference type="EMBL" id="MDN3712471.1"/>
    </source>
</evidence>
<dbReference type="Gene3D" id="2.40.50.100">
    <property type="match status" value="1"/>
</dbReference>
<dbReference type="Proteomes" id="UP001243846">
    <property type="component" value="Unassembled WGS sequence"/>
</dbReference>
<accession>A0ABT8D864</accession>
<keyword evidence="3" id="KW-1185">Reference proteome</keyword>
<dbReference type="SUPFAM" id="SSF111369">
    <property type="entry name" value="HlyD-like secretion proteins"/>
    <property type="match status" value="1"/>
</dbReference>
<dbReference type="PANTHER" id="PTHR30469">
    <property type="entry name" value="MULTIDRUG RESISTANCE PROTEIN MDTA"/>
    <property type="match status" value="1"/>
</dbReference>
<dbReference type="Gene3D" id="1.10.287.470">
    <property type="entry name" value="Helix hairpin bin"/>
    <property type="match status" value="1"/>
</dbReference>
<dbReference type="NCBIfam" id="TIGR01730">
    <property type="entry name" value="RND_mfp"/>
    <property type="match status" value="1"/>
</dbReference>
<organism evidence="2 3">
    <name type="scientific">Paracoccus cavernae</name>
    <dbReference type="NCBI Taxonomy" id="1571207"/>
    <lineage>
        <taxon>Bacteria</taxon>
        <taxon>Pseudomonadati</taxon>
        <taxon>Pseudomonadota</taxon>
        <taxon>Alphaproteobacteria</taxon>
        <taxon>Rhodobacterales</taxon>
        <taxon>Paracoccaceae</taxon>
        <taxon>Paracoccus</taxon>
    </lineage>
</organism>
<name>A0ABT8D864_9RHOB</name>
<reference evidence="3" key="1">
    <citation type="journal article" date="2019" name="Int. J. Syst. Evol. Microbiol.">
        <title>The Global Catalogue of Microorganisms (GCM) 10K type strain sequencing project: providing services to taxonomists for standard genome sequencing and annotation.</title>
        <authorList>
            <consortium name="The Broad Institute Genomics Platform"/>
            <consortium name="The Broad Institute Genome Sequencing Center for Infectious Disease"/>
            <person name="Wu L."/>
            <person name="Ma J."/>
        </authorList>
    </citation>
    <scope>NUCLEOTIDE SEQUENCE [LARGE SCALE GENOMIC DNA]</scope>
    <source>
        <strain evidence="3">CECT 8482</strain>
    </source>
</reference>
<sequence length="247" mass="26226">MAQTPLPVEYVTAAETVLTFDTALTGSIAARDTINIGFKQGGRIIEVAVKEGDKVARGQELARTDPTQQEQSLMVARAKLATAAAQRDQARQTQTRAEGLLEAGVGTRASLDNALQQVSAAEGAVTQARTALDQAERAVADTTLISPADAIVISRKGEVGQIVGAAQPVIAIARTEGIEAVFQTPDLPHLKDAIGLRISLRGLDTRLPAMEATIREISPSSIPIPARSRCAPRSRTHPPTWPCWALR</sequence>
<evidence type="ECO:0000256" key="1">
    <source>
        <dbReference type="ARBA" id="ARBA00009477"/>
    </source>
</evidence>
<protein>
    <submittedName>
        <fullName evidence="2">Efflux RND transporter periplasmic adaptor subunit</fullName>
    </submittedName>
</protein>
<gene>
    <name evidence="2" type="ORF">QWZ10_13215</name>
</gene>
<dbReference type="Gene3D" id="2.40.30.170">
    <property type="match status" value="1"/>
</dbReference>
<dbReference type="PANTHER" id="PTHR30469:SF15">
    <property type="entry name" value="HLYD FAMILY OF SECRETION PROTEINS"/>
    <property type="match status" value="1"/>
</dbReference>
<comment type="caution">
    <text evidence="2">The sequence shown here is derived from an EMBL/GenBank/DDBJ whole genome shotgun (WGS) entry which is preliminary data.</text>
</comment>
<dbReference type="EMBL" id="JAUFRC010000001">
    <property type="protein sequence ID" value="MDN3712471.1"/>
    <property type="molecule type" value="Genomic_DNA"/>
</dbReference>
<proteinExistence type="inferred from homology"/>
<comment type="similarity">
    <text evidence="1">Belongs to the membrane fusion protein (MFP) (TC 8.A.1) family.</text>
</comment>